<reference evidence="3 4" key="1">
    <citation type="submission" date="2024-10" db="EMBL/GenBank/DDBJ databases">
        <title>The Natural Products Discovery Center: Release of the First 8490 Sequenced Strains for Exploring Actinobacteria Biosynthetic Diversity.</title>
        <authorList>
            <person name="Kalkreuter E."/>
            <person name="Kautsar S.A."/>
            <person name="Yang D."/>
            <person name="Bader C.D."/>
            <person name="Teijaro C.N."/>
            <person name="Fluegel L."/>
            <person name="Davis C.M."/>
            <person name="Simpson J.R."/>
            <person name="Lauterbach L."/>
            <person name="Steele A.D."/>
            <person name="Gui C."/>
            <person name="Meng S."/>
            <person name="Li G."/>
            <person name="Viehrig K."/>
            <person name="Ye F."/>
            <person name="Su P."/>
            <person name="Kiefer A.F."/>
            <person name="Nichols A."/>
            <person name="Cepeda A.J."/>
            <person name="Yan W."/>
            <person name="Fan B."/>
            <person name="Jiang Y."/>
            <person name="Adhikari A."/>
            <person name="Zheng C.-J."/>
            <person name="Schuster L."/>
            <person name="Cowan T.M."/>
            <person name="Smanski M.J."/>
            <person name="Chevrette M.G."/>
            <person name="De Carvalho L.P.S."/>
            <person name="Shen B."/>
        </authorList>
    </citation>
    <scope>NUCLEOTIDE SEQUENCE [LARGE SCALE GENOMIC DNA]</scope>
    <source>
        <strain evidence="3 4">NPDC020327</strain>
    </source>
</reference>
<dbReference type="InterPro" id="IPR034768">
    <property type="entry name" value="4FE4S_WBL"/>
</dbReference>
<evidence type="ECO:0000313" key="3">
    <source>
        <dbReference type="EMBL" id="MFI1964323.1"/>
    </source>
</evidence>
<name>A0ABW7UPC4_9ACTN</name>
<gene>
    <name evidence="3" type="ORF">ACH429_09400</name>
</gene>
<feature type="compositionally biased region" description="Low complexity" evidence="1">
    <location>
        <begin position="72"/>
        <end position="81"/>
    </location>
</feature>
<feature type="region of interest" description="Disordered" evidence="1">
    <location>
        <begin position="72"/>
        <end position="105"/>
    </location>
</feature>
<dbReference type="PROSITE" id="PS51674">
    <property type="entry name" value="4FE4S_WBL"/>
    <property type="match status" value="1"/>
</dbReference>
<feature type="domain" description="4Fe-4S Wbl-type" evidence="2">
    <location>
        <begin position="16"/>
        <end position="71"/>
    </location>
</feature>
<protein>
    <submittedName>
        <fullName evidence="3">WhiB family transcriptional regulator</fullName>
    </submittedName>
</protein>
<keyword evidence="4" id="KW-1185">Reference proteome</keyword>
<dbReference type="Pfam" id="PF02467">
    <property type="entry name" value="Whib"/>
    <property type="match status" value="1"/>
</dbReference>
<evidence type="ECO:0000259" key="2">
    <source>
        <dbReference type="PROSITE" id="PS51674"/>
    </source>
</evidence>
<dbReference type="Proteomes" id="UP001611548">
    <property type="component" value="Unassembled WGS sequence"/>
</dbReference>
<evidence type="ECO:0000256" key="1">
    <source>
        <dbReference type="SAM" id="MobiDB-lite"/>
    </source>
</evidence>
<accession>A0ABW7UPC4</accession>
<sequence length="105" mass="11242">MGVLPALLNVAEDPLPCSHEPDLWYADDASSRARACAKCAQCPFWESCRAAGREGREYGIWGGEDEAGRAAAGCAPKGWRPGARRRRMASRELGTGLATRPPKAA</sequence>
<proteinExistence type="predicted"/>
<dbReference type="RefSeq" id="WP_157859202.1">
    <property type="nucleotide sequence ID" value="NZ_JBEZHZ010000002.1"/>
</dbReference>
<dbReference type="EMBL" id="JBIRWE010000003">
    <property type="protein sequence ID" value="MFI1964323.1"/>
    <property type="molecule type" value="Genomic_DNA"/>
</dbReference>
<evidence type="ECO:0000313" key="4">
    <source>
        <dbReference type="Proteomes" id="UP001611548"/>
    </source>
</evidence>
<organism evidence="3 4">
    <name type="scientific">Streptomyces pathocidini</name>
    <dbReference type="NCBI Taxonomy" id="1650571"/>
    <lineage>
        <taxon>Bacteria</taxon>
        <taxon>Bacillati</taxon>
        <taxon>Actinomycetota</taxon>
        <taxon>Actinomycetes</taxon>
        <taxon>Kitasatosporales</taxon>
        <taxon>Streptomycetaceae</taxon>
        <taxon>Streptomyces</taxon>
    </lineage>
</organism>
<comment type="caution">
    <text evidence="3">The sequence shown here is derived from an EMBL/GenBank/DDBJ whole genome shotgun (WGS) entry which is preliminary data.</text>
</comment>